<proteinExistence type="predicted"/>
<feature type="domain" description="Beta-porphyranase A C-terminal" evidence="2">
    <location>
        <begin position="553"/>
        <end position="636"/>
    </location>
</feature>
<dbReference type="InterPro" id="IPR041224">
    <property type="entry name" value="BPA_C"/>
</dbReference>
<dbReference type="EMBL" id="JACHGY010000001">
    <property type="protein sequence ID" value="MBB6431240.1"/>
    <property type="molecule type" value="Genomic_DNA"/>
</dbReference>
<dbReference type="Pfam" id="PF18206">
    <property type="entry name" value="Porphyrn_cat_1"/>
    <property type="match status" value="1"/>
</dbReference>
<feature type="signal peptide" evidence="1">
    <location>
        <begin position="1"/>
        <end position="25"/>
    </location>
</feature>
<evidence type="ECO:0000313" key="4">
    <source>
        <dbReference type="EMBL" id="MBB6431240.1"/>
    </source>
</evidence>
<keyword evidence="1" id="KW-0732">Signal</keyword>
<keyword evidence="5" id="KW-1185">Reference proteome</keyword>
<dbReference type="InterPro" id="IPR017853">
    <property type="entry name" value="GH"/>
</dbReference>
<reference evidence="4 5" key="1">
    <citation type="submission" date="2020-08" db="EMBL/GenBank/DDBJ databases">
        <title>Genomic Encyclopedia of Type Strains, Phase IV (KMG-IV): sequencing the most valuable type-strain genomes for metagenomic binning, comparative biology and taxonomic classification.</title>
        <authorList>
            <person name="Goeker M."/>
        </authorList>
    </citation>
    <scope>NUCLEOTIDE SEQUENCE [LARGE SCALE GENOMIC DNA]</scope>
    <source>
        <strain evidence="4 5">DSM 103725</strain>
    </source>
</reference>
<evidence type="ECO:0000256" key="1">
    <source>
        <dbReference type="SAM" id="SignalP"/>
    </source>
</evidence>
<feature type="chain" id="PRO_5031215863" description="Beta-agarase" evidence="1">
    <location>
        <begin position="26"/>
        <end position="642"/>
    </location>
</feature>
<evidence type="ECO:0000259" key="3">
    <source>
        <dbReference type="Pfam" id="PF18206"/>
    </source>
</evidence>
<dbReference type="Gene3D" id="2.60.120.1200">
    <property type="match status" value="1"/>
</dbReference>
<gene>
    <name evidence="4" type="ORF">HNQ40_003046</name>
</gene>
<organism evidence="4 5">
    <name type="scientific">Algisphaera agarilytica</name>
    <dbReference type="NCBI Taxonomy" id="1385975"/>
    <lineage>
        <taxon>Bacteria</taxon>
        <taxon>Pseudomonadati</taxon>
        <taxon>Planctomycetota</taxon>
        <taxon>Phycisphaerae</taxon>
        <taxon>Phycisphaerales</taxon>
        <taxon>Phycisphaeraceae</taxon>
        <taxon>Algisphaera</taxon>
    </lineage>
</organism>
<dbReference type="Pfam" id="PF18040">
    <property type="entry name" value="BPA_C"/>
    <property type="match status" value="1"/>
</dbReference>
<dbReference type="Gene3D" id="3.20.20.80">
    <property type="entry name" value="Glycosidases"/>
    <property type="match status" value="1"/>
</dbReference>
<dbReference type="InterPro" id="IPR040527">
    <property type="entry name" value="Beta-sand_Porphyrn"/>
</dbReference>
<name>A0A7X0H8I3_9BACT</name>
<evidence type="ECO:0000259" key="2">
    <source>
        <dbReference type="Pfam" id="PF18040"/>
    </source>
</evidence>
<dbReference type="SUPFAM" id="SSF51445">
    <property type="entry name" value="(Trans)glycosidases"/>
    <property type="match status" value="1"/>
</dbReference>
<evidence type="ECO:0000313" key="5">
    <source>
        <dbReference type="Proteomes" id="UP000541810"/>
    </source>
</evidence>
<protein>
    <recommendedName>
        <fullName evidence="6">Beta-agarase</fullName>
    </recommendedName>
</protein>
<dbReference type="RefSeq" id="WP_184678724.1">
    <property type="nucleotide sequence ID" value="NZ_JACHGY010000001.1"/>
</dbReference>
<dbReference type="Proteomes" id="UP000541810">
    <property type="component" value="Unassembled WGS sequence"/>
</dbReference>
<feature type="domain" description="Porphyranase beta-sandwich" evidence="3">
    <location>
        <begin position="437"/>
        <end position="533"/>
    </location>
</feature>
<evidence type="ECO:0008006" key="6">
    <source>
        <dbReference type="Google" id="ProtNLM"/>
    </source>
</evidence>
<dbReference type="AlphaFoldDB" id="A0A7X0H8I3"/>
<dbReference type="CDD" id="cd21510">
    <property type="entry name" value="agarase_cat"/>
    <property type="match status" value="1"/>
</dbReference>
<accession>A0A7X0H8I3</accession>
<comment type="caution">
    <text evidence="4">The sequence shown here is derived from an EMBL/GenBank/DDBJ whole genome shotgun (WGS) entry which is preliminary data.</text>
</comment>
<sequence>MLSSNGLKWIAGVLCAAVLPTTAVAEPADEVVLKIDPSIQRSIGGISALDRDAVFAMCDPGTGFDKRIDSPDRMKFLLSELNVSFGRRLGPINGVVKWGPGVDEDPSRPGFADIAKLEQSLKPDQPGDLFRGLSGGRLDVVAHGNHNAYPEFMGQVTTDAAQEGHKAQYLPENIEAAAELAAVVFEQSYTDFDRPHYFEPVNEPHWSFYSDPHMANWHMKTMEAVKKRTPEVLVGGPCSSVAYFYKRNFGAFGGLKTFMEHTEGKMDFYSFHVYDYLRWENEEVTGRITGGLPIEGVLDLVQSHSYHTYGQEFPLVISEHGGYFLEGVVPEIAAKYLPPGEGFDHTMRVRSIASHVLVSAAIANTLSFLEHPHVVKKAVPFILLESMNWDPEYYSTAYVPYNFTDKNNWVESRNLDFYRFFRDLKGERLWIDGGDPDLQAVAFIEGSIIRVVVNNLSDEPHTLSLQLPGTEDHAIRRYGRNDDYTPSLKESSLSSLEGIQIAGREAVVIASVLGEEVEAQATINEVPFYAEDIQVVAEPGKPMRFGVEVDSPEKVVKATLRIGVTRPPTASPDIRVKINGREVDVPLEDSAGRYTNADEYASTKIISIDPGLLKAKNRVIVAFPDEQGGAIGTVVIRAGYKQ</sequence>